<keyword evidence="5 7" id="KW-0175">Coiled coil</keyword>
<keyword evidence="6" id="KW-0863">Zinc-finger</keyword>
<feature type="compositionally biased region" description="Polar residues" evidence="8">
    <location>
        <begin position="157"/>
        <end position="179"/>
    </location>
</feature>
<feature type="region of interest" description="Disordered" evidence="8">
    <location>
        <begin position="746"/>
        <end position="770"/>
    </location>
</feature>
<feature type="region of interest" description="Disordered" evidence="8">
    <location>
        <begin position="1559"/>
        <end position="1587"/>
    </location>
</feature>
<dbReference type="PANTHER" id="PTHR46647:SF1">
    <property type="entry name" value="RAB9 EFFECTOR PROTEIN WITH KELCH MOTIFS"/>
    <property type="match status" value="1"/>
</dbReference>
<dbReference type="Pfam" id="PF24681">
    <property type="entry name" value="Kelch_KLHDC2_KLHL20_DRC7"/>
    <property type="match status" value="1"/>
</dbReference>
<proteinExistence type="predicted"/>
<dbReference type="FunFam" id="2.120.10.80:FF:000049">
    <property type="entry name" value="Cell polarity protein (Tea1)"/>
    <property type="match status" value="1"/>
</dbReference>
<keyword evidence="11" id="KW-1185">Reference proteome</keyword>
<evidence type="ECO:0000259" key="9">
    <source>
        <dbReference type="PROSITE" id="PS50157"/>
    </source>
</evidence>
<keyword evidence="4" id="KW-0677">Repeat</keyword>
<dbReference type="SUPFAM" id="SSF117281">
    <property type="entry name" value="Kelch motif"/>
    <property type="match status" value="1"/>
</dbReference>
<dbReference type="Gene3D" id="2.120.10.80">
    <property type="entry name" value="Kelch-type beta propeller"/>
    <property type="match status" value="2"/>
</dbReference>
<feature type="domain" description="C2H2-type" evidence="9">
    <location>
        <begin position="46"/>
        <end position="76"/>
    </location>
</feature>
<evidence type="ECO:0000256" key="5">
    <source>
        <dbReference type="ARBA" id="ARBA00023054"/>
    </source>
</evidence>
<dbReference type="PROSITE" id="PS00028">
    <property type="entry name" value="ZINC_FINGER_C2H2_1"/>
    <property type="match status" value="1"/>
</dbReference>
<accession>A0A4S4LH99</accession>
<gene>
    <name evidence="10" type="ORF">EW145_g2194</name>
</gene>
<dbReference type="PANTHER" id="PTHR46647">
    <property type="entry name" value="RAB9 EFFECTOR PROTEIN WITH KELCH MOTIFS"/>
    <property type="match status" value="1"/>
</dbReference>
<evidence type="ECO:0000256" key="3">
    <source>
        <dbReference type="ARBA" id="ARBA00022490"/>
    </source>
</evidence>
<feature type="coiled-coil region" evidence="7">
    <location>
        <begin position="1405"/>
        <end position="1514"/>
    </location>
</feature>
<dbReference type="OrthoDB" id="45365at2759"/>
<dbReference type="GO" id="GO:0005737">
    <property type="term" value="C:cytoplasm"/>
    <property type="evidence" value="ECO:0007669"/>
    <property type="project" value="UniProtKB-SubCell"/>
</dbReference>
<feature type="compositionally biased region" description="Basic and acidic residues" evidence="8">
    <location>
        <begin position="1521"/>
        <end position="1533"/>
    </location>
</feature>
<feature type="coiled-coil region" evidence="7">
    <location>
        <begin position="897"/>
        <end position="959"/>
    </location>
</feature>
<keyword evidence="6" id="KW-0862">Zinc</keyword>
<sequence>MSTGLPWLPSVLPSSPAIQDDTAVTTATQLEAGVGRMTTPVETPIYICAYSKCNRLFPSRERLMGHRKRDHDSEQTDHIITWNGRARRMSFFRKRQTNTHAPSNSTQVTVAQSASQALAQTKDATEKLAQQQQLLQQQQQAQAQQMAREIAKEREMNPSQQQRDTNGQVASSNGVSPANSAVPPTKQSAYPWSTRRLLSPPPALLPKPGIAPPSSPSPSPFPRYGHSLPAVSTQAGELLLFGGLVKDSVRNDLYSFSSRELSATLLQTAGEVPSPRVGHASALVSSVLIVWGGDTKSDGRPFASDTQDDGLYLLNLVTREWTRVAITGPAPAGRYGHAVAMVGTRFYVFGGQVDGEFLNDLWAFDLNTLRNKATWELVKPSGNEGPARRTGHTCVTFGDRIIMFGGTDSQYHYNDTWSFNTTTRQWTELNCIGFIPSPREGHAAALVNDVIYIFGGRGVDGNDLGDLAAFKISNQRWYMFQNMGPAPSVRSGHRMAAVGTRVFVLGGESSAPGQTDDASIIHVLDTKHIKYPEPSKTLPADVQGVISARRPSVTGQSPQPSPPAQQTMTNGAARAMSPTNQPFTSDAEELRRAISPSGTRPNVGIKPINGNGITTAPYPSAANTKGKAPMRARREGDEVYNSSDEGTDNAAAEASRRERMTSPAENGRSKSPISQDPSIVLARSMSPQVQIQGEAYHPAANGVVGGPHQQQPMNMATIAMQRNAQGTRSPSPIVDRSKPPTDGYYQPGGRASPTVNGYGSSHARPGSTGNVTADLIRDLKLKEAEMEGMKKREAWMRAALRNATIAGFAYTDVELNPSDMDRRSLTDEALDLKSLATMIMQLKQEHARVQSEFALQARSASERCHAMERIRNAAIQETAFCRAKLFAYENNLQDDVARIERQRITELERQVSSLAQERTEQGKQVAELSSMVTVQTRIAEHAESRAAEAMRRSDALQETHERVMQVHSDLQDRHSELESALRDQSVLLLDHTSKTNMLEAERKAVDMHIEELKTSKEQHIRALEQTRTALLASSARAEELEAQWRQSRDQITKLESDLTETKLDLESRSADADSLRQRLNDVENSWARSREEADQLRALTTGGLGKLLDMHKDLKSDEDRATRGHEEKVYAMDKEVTSLRDMLKESGQRVNEAQHELLQSRKRIQELESEQLTLRTQIGGVLTQLQAVVVEVGSLRKELTAKETELQGAMRQASDAELRLAMFRNYFAEQGEAVDEDELKTKIGEAPARVVELESKLAARVRLQEEMEKEVEVAVRRRDELEAHVKTLSNQLERVHYIQSPSSSKSDEGQWESRALQAERKLVEAEQTFKSRLQQMEDDYQLAVKYVKGTEKMMRRMKDEVNKQKSLNVSLQLELESGRGGLSSEGISRIRGANGRNTPLSDDGHESFRVQLNDAQRQNQRLTSENKDLRRRIESLEQEIENLRNNLIASQREADERLSHVEDLEQDIERLESALSVVRNGHDESELERLATENTALKRDNEQLSQKIDLLLEDDQSAFGRDRPLSEISERRASNSSSAEADRAYQHLSDELNDWQRQLASSMSARQPLSDIDDRLVGGHQRTQSRP</sequence>
<dbReference type="EMBL" id="SGPK01000072">
    <property type="protein sequence ID" value="THH09190.1"/>
    <property type="molecule type" value="Genomic_DNA"/>
</dbReference>
<dbReference type="InterPro" id="IPR013087">
    <property type="entry name" value="Znf_C2H2_type"/>
</dbReference>
<feature type="coiled-coil region" evidence="7">
    <location>
        <begin position="1264"/>
        <end position="1291"/>
    </location>
</feature>
<protein>
    <recommendedName>
        <fullName evidence="9">C2H2-type domain-containing protein</fullName>
    </recommendedName>
</protein>
<evidence type="ECO:0000313" key="11">
    <source>
        <dbReference type="Proteomes" id="UP000308199"/>
    </source>
</evidence>
<dbReference type="InterPro" id="IPR015915">
    <property type="entry name" value="Kelch-typ_b-propeller"/>
</dbReference>
<keyword evidence="6" id="KW-0479">Metal-binding</keyword>
<dbReference type="SUPFAM" id="SSF57997">
    <property type="entry name" value="Tropomyosin"/>
    <property type="match status" value="1"/>
</dbReference>
<keyword evidence="3" id="KW-0963">Cytoplasm</keyword>
<dbReference type="Proteomes" id="UP000308199">
    <property type="component" value="Unassembled WGS sequence"/>
</dbReference>
<name>A0A4S4LH99_9AGAM</name>
<comment type="subcellular location">
    <subcellularLocation>
        <location evidence="1">Cytoplasm</location>
    </subcellularLocation>
</comment>
<feature type="region of interest" description="Disordered" evidence="8">
    <location>
        <begin position="550"/>
        <end position="675"/>
    </location>
</feature>
<evidence type="ECO:0000313" key="10">
    <source>
        <dbReference type="EMBL" id="THH09190.1"/>
    </source>
</evidence>
<feature type="coiled-coil region" evidence="7">
    <location>
        <begin position="1150"/>
        <end position="1219"/>
    </location>
</feature>
<feature type="compositionally biased region" description="Pro residues" evidence="8">
    <location>
        <begin position="199"/>
        <end position="221"/>
    </location>
</feature>
<dbReference type="InterPro" id="IPR052124">
    <property type="entry name" value="Rab9_kelch_effector"/>
</dbReference>
<feature type="coiled-coil region" evidence="7">
    <location>
        <begin position="998"/>
        <end position="1092"/>
    </location>
</feature>
<evidence type="ECO:0000256" key="2">
    <source>
        <dbReference type="ARBA" id="ARBA00022441"/>
    </source>
</evidence>
<feature type="region of interest" description="Disordered" evidence="8">
    <location>
        <begin position="154"/>
        <end position="228"/>
    </location>
</feature>
<dbReference type="GO" id="GO:0008270">
    <property type="term" value="F:zinc ion binding"/>
    <property type="evidence" value="ECO:0007669"/>
    <property type="project" value="UniProtKB-KW"/>
</dbReference>
<dbReference type="Gene3D" id="1.10.287.1490">
    <property type="match status" value="1"/>
</dbReference>
<evidence type="ECO:0000256" key="7">
    <source>
        <dbReference type="SAM" id="Coils"/>
    </source>
</evidence>
<organism evidence="10 11">
    <name type="scientific">Phellinidium pouzarii</name>
    <dbReference type="NCBI Taxonomy" id="167371"/>
    <lineage>
        <taxon>Eukaryota</taxon>
        <taxon>Fungi</taxon>
        <taxon>Dikarya</taxon>
        <taxon>Basidiomycota</taxon>
        <taxon>Agaricomycotina</taxon>
        <taxon>Agaricomycetes</taxon>
        <taxon>Hymenochaetales</taxon>
        <taxon>Hymenochaetaceae</taxon>
        <taxon>Phellinidium</taxon>
    </lineage>
</organism>
<feature type="region of interest" description="Disordered" evidence="8">
    <location>
        <begin position="1521"/>
        <end position="1545"/>
    </location>
</feature>
<comment type="caution">
    <text evidence="10">The sequence shown here is derived from an EMBL/GenBank/DDBJ whole genome shotgun (WGS) entry which is preliminary data.</text>
</comment>
<evidence type="ECO:0000256" key="6">
    <source>
        <dbReference type="PROSITE-ProRule" id="PRU00042"/>
    </source>
</evidence>
<evidence type="ECO:0000256" key="8">
    <source>
        <dbReference type="SAM" id="MobiDB-lite"/>
    </source>
</evidence>
<keyword evidence="2" id="KW-0880">Kelch repeat</keyword>
<dbReference type="PROSITE" id="PS50157">
    <property type="entry name" value="ZINC_FINGER_C2H2_2"/>
    <property type="match status" value="1"/>
</dbReference>
<evidence type="ECO:0000256" key="4">
    <source>
        <dbReference type="ARBA" id="ARBA00022737"/>
    </source>
</evidence>
<evidence type="ECO:0000256" key="1">
    <source>
        <dbReference type="ARBA" id="ARBA00004496"/>
    </source>
</evidence>
<reference evidence="10 11" key="1">
    <citation type="submission" date="2019-02" db="EMBL/GenBank/DDBJ databases">
        <title>Genome sequencing of the rare red list fungi Phellinidium pouzarii.</title>
        <authorList>
            <person name="Buettner E."/>
            <person name="Kellner H."/>
        </authorList>
    </citation>
    <scope>NUCLEOTIDE SEQUENCE [LARGE SCALE GENOMIC DNA]</scope>
    <source>
        <strain evidence="10 11">DSM 108285</strain>
    </source>
</reference>